<evidence type="ECO:0000313" key="2">
    <source>
        <dbReference type="EMBL" id="KAF2643858.1"/>
    </source>
</evidence>
<name>A0A6A6SBR0_9PLEO</name>
<dbReference type="Proteomes" id="UP000799753">
    <property type="component" value="Unassembled WGS sequence"/>
</dbReference>
<protein>
    <recommendedName>
        <fullName evidence="4">Glycoside hydrolase</fullName>
    </recommendedName>
</protein>
<keyword evidence="1" id="KW-0732">Signal</keyword>
<feature type="signal peptide" evidence="1">
    <location>
        <begin position="1"/>
        <end position="17"/>
    </location>
</feature>
<sequence>MHFSTFLLTLFSSAALSAPLAPRAATSSRAIWLWDSDLIKDSTSLSTFLSDVTNPNYGISKVHALIDRDMGTSTWTNFVSKCNVSGISVSALMGDSQWILGSTTDGGPTLDHELTWLKQYQASAPANAKFSGVHLDIEPWGLDNWSSNQATYVSTLLTLVDEVKNVASPLNLPVAVDLPFWANTVSCQGSTLDVCVLKHVDTTTFMTYRNTAVGLLAVATPLLVDTVTKSSGKPVWLSVETSPNVADAGLISYAGKSVSTLMSDLQTVENTAKTLGGFAGIAIHSYKEFKELISG</sequence>
<dbReference type="OrthoDB" id="3716526at2759"/>
<feature type="chain" id="PRO_5025449216" description="Glycoside hydrolase" evidence="1">
    <location>
        <begin position="18"/>
        <end position="295"/>
    </location>
</feature>
<reference evidence="2" key="1">
    <citation type="journal article" date="2020" name="Stud. Mycol.">
        <title>101 Dothideomycetes genomes: a test case for predicting lifestyles and emergence of pathogens.</title>
        <authorList>
            <person name="Haridas S."/>
            <person name="Albert R."/>
            <person name="Binder M."/>
            <person name="Bloem J."/>
            <person name="Labutti K."/>
            <person name="Salamov A."/>
            <person name="Andreopoulos B."/>
            <person name="Baker S."/>
            <person name="Barry K."/>
            <person name="Bills G."/>
            <person name="Bluhm B."/>
            <person name="Cannon C."/>
            <person name="Castanera R."/>
            <person name="Culley D."/>
            <person name="Daum C."/>
            <person name="Ezra D."/>
            <person name="Gonzalez J."/>
            <person name="Henrissat B."/>
            <person name="Kuo A."/>
            <person name="Liang C."/>
            <person name="Lipzen A."/>
            <person name="Lutzoni F."/>
            <person name="Magnuson J."/>
            <person name="Mondo S."/>
            <person name="Nolan M."/>
            <person name="Ohm R."/>
            <person name="Pangilinan J."/>
            <person name="Park H.-J."/>
            <person name="Ramirez L."/>
            <person name="Alfaro M."/>
            <person name="Sun H."/>
            <person name="Tritt A."/>
            <person name="Yoshinaga Y."/>
            <person name="Zwiers L.-H."/>
            <person name="Turgeon B."/>
            <person name="Goodwin S."/>
            <person name="Spatafora J."/>
            <person name="Crous P."/>
            <person name="Grigoriev I."/>
        </authorList>
    </citation>
    <scope>NUCLEOTIDE SEQUENCE</scope>
    <source>
        <strain evidence="2">CBS 473.64</strain>
    </source>
</reference>
<dbReference type="AlphaFoldDB" id="A0A6A6SBR0"/>
<dbReference type="EMBL" id="MU006779">
    <property type="protein sequence ID" value="KAF2643858.1"/>
    <property type="molecule type" value="Genomic_DNA"/>
</dbReference>
<proteinExistence type="predicted"/>
<accession>A0A6A6SBR0</accession>
<evidence type="ECO:0008006" key="4">
    <source>
        <dbReference type="Google" id="ProtNLM"/>
    </source>
</evidence>
<evidence type="ECO:0000313" key="3">
    <source>
        <dbReference type="Proteomes" id="UP000799753"/>
    </source>
</evidence>
<organism evidence="2 3">
    <name type="scientific">Massarina eburnea CBS 473.64</name>
    <dbReference type="NCBI Taxonomy" id="1395130"/>
    <lineage>
        <taxon>Eukaryota</taxon>
        <taxon>Fungi</taxon>
        <taxon>Dikarya</taxon>
        <taxon>Ascomycota</taxon>
        <taxon>Pezizomycotina</taxon>
        <taxon>Dothideomycetes</taxon>
        <taxon>Pleosporomycetidae</taxon>
        <taxon>Pleosporales</taxon>
        <taxon>Massarineae</taxon>
        <taxon>Massarinaceae</taxon>
        <taxon>Massarina</taxon>
    </lineage>
</organism>
<gene>
    <name evidence="2" type="ORF">P280DRAFT_466584</name>
</gene>
<keyword evidence="3" id="KW-1185">Reference proteome</keyword>
<evidence type="ECO:0000256" key="1">
    <source>
        <dbReference type="SAM" id="SignalP"/>
    </source>
</evidence>